<dbReference type="AlphaFoldDB" id="A0AAV2TKC2"/>
<comment type="caution">
    <text evidence="1">The sequence shown here is derived from an EMBL/GenBank/DDBJ whole genome shotgun (WGS) entry which is preliminary data.</text>
</comment>
<name>A0AAV2TKC2_CALDB</name>
<evidence type="ECO:0000313" key="2">
    <source>
        <dbReference type="Proteomes" id="UP001497525"/>
    </source>
</evidence>
<dbReference type="Proteomes" id="UP001497525">
    <property type="component" value="Unassembled WGS sequence"/>
</dbReference>
<protein>
    <submittedName>
        <fullName evidence="1">Uncharacterized protein</fullName>
    </submittedName>
</protein>
<evidence type="ECO:0000313" key="1">
    <source>
        <dbReference type="EMBL" id="CAL5137675.1"/>
    </source>
</evidence>
<reference evidence="1" key="1">
    <citation type="submission" date="2024-06" db="EMBL/GenBank/DDBJ databases">
        <authorList>
            <person name="Liu X."/>
            <person name="Lenzi L."/>
            <person name="Haldenby T S."/>
            <person name="Uol C."/>
        </authorList>
    </citation>
    <scope>NUCLEOTIDE SEQUENCE</scope>
</reference>
<sequence>MAEELKKSPQDLELSMGMSSDFEHAVSTCCKTSFFRSNLEAPMFVSVPLFLANVLIDLEDTHRRFIYFPYISAINYVNPIPRKFDCRLPGAPGQRWKTPKAVLCVSRNS</sequence>
<organism evidence="1 2">
    <name type="scientific">Calicophoron daubneyi</name>
    <name type="common">Rumen fluke</name>
    <name type="synonym">Paramphistomum daubneyi</name>
    <dbReference type="NCBI Taxonomy" id="300641"/>
    <lineage>
        <taxon>Eukaryota</taxon>
        <taxon>Metazoa</taxon>
        <taxon>Spiralia</taxon>
        <taxon>Lophotrochozoa</taxon>
        <taxon>Platyhelminthes</taxon>
        <taxon>Trematoda</taxon>
        <taxon>Digenea</taxon>
        <taxon>Plagiorchiida</taxon>
        <taxon>Pronocephalata</taxon>
        <taxon>Paramphistomoidea</taxon>
        <taxon>Paramphistomidae</taxon>
        <taxon>Calicophoron</taxon>
    </lineage>
</organism>
<gene>
    <name evidence="1" type="ORF">CDAUBV1_LOCUS11949</name>
</gene>
<accession>A0AAV2TKC2</accession>
<proteinExistence type="predicted"/>
<dbReference type="EMBL" id="CAXLJL010000423">
    <property type="protein sequence ID" value="CAL5137675.1"/>
    <property type="molecule type" value="Genomic_DNA"/>
</dbReference>